<evidence type="ECO:0000313" key="1">
    <source>
        <dbReference type="EMBL" id="KAG5173450.1"/>
    </source>
</evidence>
<sequence>MQIQAVLAATLNLYWRYKCIIIRRANETHDPITSKLPNELVVIIFKFACDDDWDGPLTLGAVCQQWRAIIYATPSFWTTIWLNVKLAFGSSYNPDSAMSSRNQRKMDLFRGWLARSGELPISLWLTLGKKYTGQANEIQRELRQDEVEREFGPFVALVNSYSSRFKFIDIEALQSMLLALGPAYEGPLLRRLKITALDGGHYYTPEKEDEDTEEEFTAISRQAADGRNLELFLINHEFNNIDCQRLNVTNISSQYFETESLLRALKETPDVLECRMAYYIHTPLATAEPVTHLRLTSLSIKDGLNQGLEILMEVCLPSLKVLKVHLPGQSDVVDNCILISEFIHNSNCKLTELELFFANLQENEVEAIMAYLLWTRLLHDLEEFTLLKLDFNPDSLFDVLSRSSLNGIHSAYAKEDGNCKYDHLNPQEVDPDTMVFLPSLKSFTYSLTTSDLRDTIPWNTLVDSFGPLSKAQRRPLTSVKIIPEWKLGNLKTTKPLLDSLSLSQDSVKNLITAIQAGCHIMLPAEIEEDDLAEV</sequence>
<dbReference type="InterPro" id="IPR036047">
    <property type="entry name" value="F-box-like_dom_sf"/>
</dbReference>
<dbReference type="OrthoDB" id="3270987at2759"/>
<dbReference type="AlphaFoldDB" id="A0A8H8CQ14"/>
<organism evidence="1">
    <name type="scientific">Psilocybe cubensis</name>
    <name type="common">Psychedelic mushroom</name>
    <name type="synonym">Stropharia cubensis</name>
    <dbReference type="NCBI Taxonomy" id="181762"/>
    <lineage>
        <taxon>Eukaryota</taxon>
        <taxon>Fungi</taxon>
        <taxon>Dikarya</taxon>
        <taxon>Basidiomycota</taxon>
        <taxon>Agaricomycotina</taxon>
        <taxon>Agaricomycetes</taxon>
        <taxon>Agaricomycetidae</taxon>
        <taxon>Agaricales</taxon>
        <taxon>Agaricineae</taxon>
        <taxon>Strophariaceae</taxon>
        <taxon>Psilocybe</taxon>
    </lineage>
</organism>
<reference evidence="1" key="1">
    <citation type="submission" date="2021-02" db="EMBL/GenBank/DDBJ databases">
        <title>Psilocybe cubensis genome.</title>
        <authorList>
            <person name="Mckernan K.J."/>
            <person name="Crawford S."/>
            <person name="Trippe A."/>
            <person name="Kane L.T."/>
            <person name="Mclaughlin S."/>
        </authorList>
    </citation>
    <scope>NUCLEOTIDE SEQUENCE [LARGE SCALE GENOMIC DNA]</scope>
    <source>
        <strain evidence="1">MGC-MH-2018</strain>
    </source>
</reference>
<evidence type="ECO:0008006" key="2">
    <source>
        <dbReference type="Google" id="ProtNLM"/>
    </source>
</evidence>
<name>A0A8H8CQ14_PSICU</name>
<dbReference type="Gene3D" id="1.20.1280.50">
    <property type="match status" value="1"/>
</dbReference>
<proteinExistence type="predicted"/>
<dbReference type="SUPFAM" id="SSF81383">
    <property type="entry name" value="F-box domain"/>
    <property type="match status" value="1"/>
</dbReference>
<protein>
    <recommendedName>
        <fullName evidence="2">F-box domain-containing protein</fullName>
    </recommendedName>
</protein>
<gene>
    <name evidence="1" type="ORF">JR316_000107</name>
</gene>
<comment type="caution">
    <text evidence="1">The sequence shown here is derived from an EMBL/GenBank/DDBJ whole genome shotgun (WGS) entry which is preliminary data.</text>
</comment>
<dbReference type="EMBL" id="JAFIQS010000001">
    <property type="protein sequence ID" value="KAG5173450.1"/>
    <property type="molecule type" value="Genomic_DNA"/>
</dbReference>
<accession>A0A8H8CQ14</accession>